<proteinExistence type="predicted"/>
<dbReference type="EMBL" id="CP016172">
    <property type="protein sequence ID" value="ANN80004.1"/>
    <property type="molecule type" value="Genomic_DNA"/>
</dbReference>
<dbReference type="Proteomes" id="UP000091926">
    <property type="component" value="Chromosome"/>
</dbReference>
<dbReference type="OrthoDB" id="8779688at2"/>
<accession>A0A193GL60</accession>
<reference evidence="2 3" key="1">
    <citation type="submission" date="2016-06" db="EMBL/GenBank/DDBJ databases">
        <title>Complete genome sequences of Bordetella bronchialis and Bordetella flabilis.</title>
        <authorList>
            <person name="LiPuma J.J."/>
            <person name="Spilker T."/>
        </authorList>
    </citation>
    <scope>NUCLEOTIDE SEQUENCE [LARGE SCALE GENOMIC DNA]</scope>
    <source>
        <strain evidence="2 3">AU10664</strain>
    </source>
</reference>
<sequence length="117" mass="12353">MARALSLPGDRPSPHVHDMSTLGAIVRHRRLGLALRIDDAAHACGVAPSALSRLENGGAVGSDRLLRILAGLGLTMAVVPTDETVVLQPNARAQSFRTWGQAVDHFASYASSSKESE</sequence>
<feature type="domain" description="HTH cro/C1-type" evidence="1">
    <location>
        <begin position="26"/>
        <end position="79"/>
    </location>
</feature>
<evidence type="ECO:0000313" key="2">
    <source>
        <dbReference type="EMBL" id="ANN80004.1"/>
    </source>
</evidence>
<dbReference type="SMART" id="SM00530">
    <property type="entry name" value="HTH_XRE"/>
    <property type="match status" value="1"/>
</dbReference>
<dbReference type="KEGG" id="bfz:BAU07_25410"/>
<dbReference type="RefSeq" id="WP_066664041.1">
    <property type="nucleotide sequence ID" value="NZ_CBCSCL010000003.1"/>
</dbReference>
<dbReference type="InterPro" id="IPR001387">
    <property type="entry name" value="Cro/C1-type_HTH"/>
</dbReference>
<keyword evidence="3" id="KW-1185">Reference proteome</keyword>
<name>A0A193GL60_9BORD</name>
<dbReference type="AlphaFoldDB" id="A0A193GL60"/>
<dbReference type="STRING" id="463014.BAU07_25410"/>
<dbReference type="InterPro" id="IPR010982">
    <property type="entry name" value="Lambda_DNA-bd_dom_sf"/>
</dbReference>
<dbReference type="GO" id="GO:0003677">
    <property type="term" value="F:DNA binding"/>
    <property type="evidence" value="ECO:0007669"/>
    <property type="project" value="InterPro"/>
</dbReference>
<evidence type="ECO:0000259" key="1">
    <source>
        <dbReference type="PROSITE" id="PS50943"/>
    </source>
</evidence>
<evidence type="ECO:0000313" key="3">
    <source>
        <dbReference type="Proteomes" id="UP000091926"/>
    </source>
</evidence>
<dbReference type="SUPFAM" id="SSF47413">
    <property type="entry name" value="lambda repressor-like DNA-binding domains"/>
    <property type="match status" value="1"/>
</dbReference>
<dbReference type="Gene3D" id="1.10.260.40">
    <property type="entry name" value="lambda repressor-like DNA-binding domains"/>
    <property type="match status" value="1"/>
</dbReference>
<dbReference type="Pfam" id="PF01381">
    <property type="entry name" value="HTH_3"/>
    <property type="match status" value="1"/>
</dbReference>
<dbReference type="CDD" id="cd00093">
    <property type="entry name" value="HTH_XRE"/>
    <property type="match status" value="1"/>
</dbReference>
<protein>
    <recommendedName>
        <fullName evidence="1">HTH cro/C1-type domain-containing protein</fullName>
    </recommendedName>
</protein>
<dbReference type="PROSITE" id="PS50943">
    <property type="entry name" value="HTH_CROC1"/>
    <property type="match status" value="1"/>
</dbReference>
<gene>
    <name evidence="2" type="ORF">BAU07_25410</name>
</gene>
<organism evidence="2 3">
    <name type="scientific">Bordetella flabilis</name>
    <dbReference type="NCBI Taxonomy" id="463014"/>
    <lineage>
        <taxon>Bacteria</taxon>
        <taxon>Pseudomonadati</taxon>
        <taxon>Pseudomonadota</taxon>
        <taxon>Betaproteobacteria</taxon>
        <taxon>Burkholderiales</taxon>
        <taxon>Alcaligenaceae</taxon>
        <taxon>Bordetella</taxon>
    </lineage>
</organism>